<evidence type="ECO:0000256" key="1">
    <source>
        <dbReference type="SAM" id="MobiDB-lite"/>
    </source>
</evidence>
<dbReference type="KEGG" id="pfla:Pflav_027970"/>
<dbReference type="EMBL" id="AP022870">
    <property type="protein sequence ID" value="BCB76387.1"/>
    <property type="molecule type" value="Genomic_DNA"/>
</dbReference>
<dbReference type="RefSeq" id="WP_173036457.1">
    <property type="nucleotide sequence ID" value="NZ_AP022870.1"/>
</dbReference>
<reference evidence="2 3" key="1">
    <citation type="submission" date="2020-03" db="EMBL/GenBank/DDBJ databases">
        <title>Whole genome shotgun sequence of Phytohabitans flavus NBRC 107702.</title>
        <authorList>
            <person name="Komaki H."/>
            <person name="Tamura T."/>
        </authorList>
    </citation>
    <scope>NUCLEOTIDE SEQUENCE [LARGE SCALE GENOMIC DNA]</scope>
    <source>
        <strain evidence="2 3">NBRC 107702</strain>
    </source>
</reference>
<feature type="region of interest" description="Disordered" evidence="1">
    <location>
        <begin position="365"/>
        <end position="420"/>
    </location>
</feature>
<dbReference type="Proteomes" id="UP000502508">
    <property type="component" value="Chromosome"/>
</dbReference>
<feature type="region of interest" description="Disordered" evidence="1">
    <location>
        <begin position="293"/>
        <end position="344"/>
    </location>
</feature>
<organism evidence="2 3">
    <name type="scientific">Phytohabitans flavus</name>
    <dbReference type="NCBI Taxonomy" id="1076124"/>
    <lineage>
        <taxon>Bacteria</taxon>
        <taxon>Bacillati</taxon>
        <taxon>Actinomycetota</taxon>
        <taxon>Actinomycetes</taxon>
        <taxon>Micromonosporales</taxon>
        <taxon>Micromonosporaceae</taxon>
    </lineage>
</organism>
<dbReference type="AlphaFoldDB" id="A0A6F8XRF5"/>
<gene>
    <name evidence="2" type="ORF">Pflav_027970</name>
</gene>
<feature type="compositionally biased region" description="Gly residues" evidence="1">
    <location>
        <begin position="378"/>
        <end position="391"/>
    </location>
</feature>
<keyword evidence="3" id="KW-1185">Reference proteome</keyword>
<evidence type="ECO:0000313" key="2">
    <source>
        <dbReference type="EMBL" id="BCB76387.1"/>
    </source>
</evidence>
<feature type="region of interest" description="Disordered" evidence="1">
    <location>
        <begin position="67"/>
        <end position="130"/>
    </location>
</feature>
<protein>
    <submittedName>
        <fullName evidence="2">Uncharacterized protein</fullName>
    </submittedName>
</protein>
<name>A0A6F8XRF5_9ACTN</name>
<accession>A0A6F8XRF5</accession>
<proteinExistence type="predicted"/>
<feature type="compositionally biased region" description="Low complexity" evidence="1">
    <location>
        <begin position="69"/>
        <end position="95"/>
    </location>
</feature>
<sequence length="690" mass="68413">MASAPASDGGRPRTLRRVVRRLVGRLLSDRLPARRSGGVSADLVDALPVRRPWSLMRWWRRTFQRSVDAPTTASPATASPGVLRTKAAPAATARRSIVDRHSHARRGIVLRSPLARATATGPEVRPGHDLRMPAARPATALASLSPLRPAPLAQATPAPGREAAPAAGRGVRRGPGVDAVTVRPGITEGLAVAGTHGIAPASTHGIAPGGLASLRPAELAPAPDREAATDAVTVRPGIVDSLTVGGGGFAGTRGIAPGGTPAEVGSPTATLSAARPGLTTATLSAARPGFTMATQSGARPGLATTSGASRLTTGIPRTADTPLPRALGGEPSHQSAALATRPAAGPVVHAPHPVEYLRVVGAAPLPPGSEPDPSGAVTLGGGLAGAGGPVGSSGRPGSSRRLGSSGSVGSPLGDKASPRERWEAAVAARPLETPRPLPTAFHAMASAITGRARPPLFTTGPATRQALAAAGALGATTGTVVHLPAPPAHGPLASAVLAHELTHTRSPVRRPRFFLGGASSLLDDDERSALAAGRERMSEAGGLIGQARSAVGDAGSAAAGIVDQLPVGGGLGAIGDVATRAARAAVLEAAASPLAAVSGFASDAQSAATGAMDTAEGALSGASGLAQQAVDQAGGVAAQATGAVSDAVSGVTGAATAAKAALDPDRVVEIVEQRLLREIERRGGRWAGMF</sequence>
<feature type="compositionally biased region" description="Polar residues" evidence="1">
    <location>
        <begin position="293"/>
        <end position="312"/>
    </location>
</feature>
<feature type="region of interest" description="Disordered" evidence="1">
    <location>
        <begin position="148"/>
        <end position="180"/>
    </location>
</feature>
<evidence type="ECO:0000313" key="3">
    <source>
        <dbReference type="Proteomes" id="UP000502508"/>
    </source>
</evidence>
<feature type="compositionally biased region" description="Low complexity" evidence="1">
    <location>
        <begin position="148"/>
        <end position="169"/>
    </location>
</feature>
<feature type="compositionally biased region" description="Low complexity" evidence="1">
    <location>
        <begin position="392"/>
        <end position="413"/>
    </location>
</feature>
<reference evidence="2 3" key="2">
    <citation type="submission" date="2020-03" db="EMBL/GenBank/DDBJ databases">
        <authorList>
            <person name="Ichikawa N."/>
            <person name="Kimura A."/>
            <person name="Kitahashi Y."/>
            <person name="Uohara A."/>
        </authorList>
    </citation>
    <scope>NUCLEOTIDE SEQUENCE [LARGE SCALE GENOMIC DNA]</scope>
    <source>
        <strain evidence="2 3">NBRC 107702</strain>
    </source>
</reference>